<keyword evidence="3" id="KW-0488">Methylation</keyword>
<evidence type="ECO:0000313" key="10">
    <source>
        <dbReference type="EMBL" id="KGE67237.1"/>
    </source>
</evidence>
<sequence length="128" mass="14050">RALARRTADSTGEIDSLLGNLARRTQEVTQQMQGSLLVSHTSVERIQQARDSFDKIRGSVDSIRDQNTQIATAAEEQHQVAEEINRHIAQIHADAQLVEGFAHSAQTGSGRLTDISGQLKGLVGRFKF</sequence>
<dbReference type="InterPro" id="IPR004089">
    <property type="entry name" value="MCPsignal_dom"/>
</dbReference>
<proteinExistence type="predicted"/>
<dbReference type="SUPFAM" id="SSF58104">
    <property type="entry name" value="Methyl-accepting chemotaxis protein (MCP) signaling domain"/>
    <property type="match status" value="1"/>
</dbReference>
<dbReference type="Proteomes" id="UP000030060">
    <property type="component" value="Unassembled WGS sequence"/>
</dbReference>
<keyword evidence="2" id="KW-1003">Cell membrane</keyword>
<name>A0A0A1Z3A6_PSEFL</name>
<comment type="subcellular location">
    <subcellularLocation>
        <location evidence="1">Cell membrane</location>
    </subcellularLocation>
</comment>
<gene>
    <name evidence="10" type="ORF">K814_0114510</name>
</gene>
<organism evidence="10 11">
    <name type="scientific">Pseudomonas fluorescens LMG 5329</name>
    <dbReference type="NCBI Taxonomy" id="1324332"/>
    <lineage>
        <taxon>Bacteria</taxon>
        <taxon>Pseudomonadati</taxon>
        <taxon>Pseudomonadota</taxon>
        <taxon>Gammaproteobacteria</taxon>
        <taxon>Pseudomonadales</taxon>
        <taxon>Pseudomonadaceae</taxon>
        <taxon>Pseudomonas</taxon>
    </lineage>
</organism>
<evidence type="ECO:0000256" key="2">
    <source>
        <dbReference type="ARBA" id="ARBA00022475"/>
    </source>
</evidence>
<dbReference type="PROSITE" id="PS50111">
    <property type="entry name" value="CHEMOTAXIS_TRANSDUC_2"/>
    <property type="match status" value="1"/>
</dbReference>
<keyword evidence="5" id="KW-1133">Transmembrane helix</keyword>
<dbReference type="AlphaFoldDB" id="A0A0A1Z3A6"/>
<keyword evidence="7 8" id="KW-0807">Transducer</keyword>
<evidence type="ECO:0000256" key="1">
    <source>
        <dbReference type="ARBA" id="ARBA00004236"/>
    </source>
</evidence>
<dbReference type="GO" id="GO:0005886">
    <property type="term" value="C:plasma membrane"/>
    <property type="evidence" value="ECO:0007669"/>
    <property type="project" value="UniProtKB-SubCell"/>
</dbReference>
<reference evidence="10 11" key="1">
    <citation type="journal article" date="2013" name="Genome Announc.">
        <title>Draft Genome Sequence of Pseudomonas fluorescens LMG 5329, a White Line-Inducing Principle-Producing Bioindicator for the Mushroom Pathogen Pseudomonas tolaasii.</title>
        <authorList>
            <person name="Ghequire M.G."/>
            <person name="Rokni-Zadeh H."/>
            <person name="Zarrineh P."/>
            <person name="De Mot R."/>
        </authorList>
    </citation>
    <scope>NUCLEOTIDE SEQUENCE [LARGE SCALE GENOMIC DNA]</scope>
    <source>
        <strain evidence="10 11">LMG 5329</strain>
    </source>
</reference>
<feature type="non-terminal residue" evidence="10">
    <location>
        <position position="1"/>
    </location>
</feature>
<dbReference type="GO" id="GO:0006935">
    <property type="term" value="P:chemotaxis"/>
    <property type="evidence" value="ECO:0007669"/>
    <property type="project" value="UniProtKB-ARBA"/>
</dbReference>
<protein>
    <submittedName>
        <fullName evidence="10">Chemotaxis protein</fullName>
    </submittedName>
</protein>
<dbReference type="PANTHER" id="PTHR32089">
    <property type="entry name" value="METHYL-ACCEPTING CHEMOTAXIS PROTEIN MCPB"/>
    <property type="match status" value="1"/>
</dbReference>
<evidence type="ECO:0000259" key="9">
    <source>
        <dbReference type="PROSITE" id="PS50111"/>
    </source>
</evidence>
<evidence type="ECO:0000256" key="5">
    <source>
        <dbReference type="ARBA" id="ARBA00022989"/>
    </source>
</evidence>
<keyword evidence="4" id="KW-0812">Transmembrane</keyword>
<dbReference type="PANTHER" id="PTHR32089:SF112">
    <property type="entry name" value="LYSOZYME-LIKE PROTEIN-RELATED"/>
    <property type="match status" value="1"/>
</dbReference>
<comment type="caution">
    <text evidence="10">The sequence shown here is derived from an EMBL/GenBank/DDBJ whole genome shotgun (WGS) entry which is preliminary data.</text>
</comment>
<keyword evidence="6" id="KW-0472">Membrane</keyword>
<dbReference type="GO" id="GO:0007165">
    <property type="term" value="P:signal transduction"/>
    <property type="evidence" value="ECO:0007669"/>
    <property type="project" value="UniProtKB-KW"/>
</dbReference>
<feature type="domain" description="Methyl-accepting transducer" evidence="9">
    <location>
        <begin position="1"/>
        <end position="92"/>
    </location>
</feature>
<evidence type="ECO:0000256" key="4">
    <source>
        <dbReference type="ARBA" id="ARBA00022692"/>
    </source>
</evidence>
<evidence type="ECO:0000256" key="3">
    <source>
        <dbReference type="ARBA" id="ARBA00022481"/>
    </source>
</evidence>
<dbReference type="EMBL" id="ASGY01000100">
    <property type="protein sequence ID" value="KGE67237.1"/>
    <property type="molecule type" value="Genomic_DNA"/>
</dbReference>
<evidence type="ECO:0000313" key="11">
    <source>
        <dbReference type="Proteomes" id="UP000030060"/>
    </source>
</evidence>
<dbReference type="RefSeq" id="WP_038846521.1">
    <property type="nucleotide sequence ID" value="NZ_ASGY01000100.1"/>
</dbReference>
<dbReference type="Gene3D" id="1.10.287.950">
    <property type="entry name" value="Methyl-accepting chemotaxis protein"/>
    <property type="match status" value="1"/>
</dbReference>
<dbReference type="Pfam" id="PF00015">
    <property type="entry name" value="MCPsignal"/>
    <property type="match status" value="1"/>
</dbReference>
<evidence type="ECO:0000256" key="6">
    <source>
        <dbReference type="ARBA" id="ARBA00023136"/>
    </source>
</evidence>
<evidence type="ECO:0000256" key="8">
    <source>
        <dbReference type="PROSITE-ProRule" id="PRU00284"/>
    </source>
</evidence>
<accession>A0A0A1Z3A6</accession>
<evidence type="ECO:0000256" key="7">
    <source>
        <dbReference type="ARBA" id="ARBA00023224"/>
    </source>
</evidence>
<dbReference type="OrthoDB" id="9806704at2"/>